<organism evidence="2">
    <name type="scientific">marine metagenome</name>
    <dbReference type="NCBI Taxonomy" id="408172"/>
    <lineage>
        <taxon>unclassified sequences</taxon>
        <taxon>metagenomes</taxon>
        <taxon>ecological metagenomes</taxon>
    </lineage>
</organism>
<dbReference type="PANTHER" id="PTHR43316">
    <property type="entry name" value="HYDROLASE, HALOACID DELAHOGENASE-RELATED"/>
    <property type="match status" value="1"/>
</dbReference>
<gene>
    <name evidence="2" type="ORF">METZ01_LOCUS458681</name>
</gene>
<sequence>MISGVRALAFDVFGTVVDWRGSVSKEIETLGLTVDAAEFADAWRAGYGPAMARVTSGDLPWMNIDELHRMILDDLLERSQIEKLSEQEKDELNRVWHRLAAWPDSVAGLMRLKEKFVLVTLSNGNVSLLTNMAKSARLPWDCILSAELVKKY</sequence>
<dbReference type="EMBL" id="UINC01191269">
    <property type="protein sequence ID" value="SVE05827.1"/>
    <property type="molecule type" value="Genomic_DNA"/>
</dbReference>
<dbReference type="InterPro" id="IPR036412">
    <property type="entry name" value="HAD-like_sf"/>
</dbReference>
<evidence type="ECO:0000256" key="1">
    <source>
        <dbReference type="ARBA" id="ARBA00022801"/>
    </source>
</evidence>
<dbReference type="InterPro" id="IPR023198">
    <property type="entry name" value="PGP-like_dom2"/>
</dbReference>
<protein>
    <recommendedName>
        <fullName evidence="3">Haloacid dehalogenase, type II</fullName>
    </recommendedName>
</protein>
<dbReference type="Gene3D" id="1.10.150.240">
    <property type="entry name" value="Putative phosphatase, domain 2"/>
    <property type="match status" value="1"/>
</dbReference>
<dbReference type="PANTHER" id="PTHR43316:SF3">
    <property type="entry name" value="HALOACID DEHALOGENASE, TYPE II (AFU_ORTHOLOGUE AFUA_2G07750)-RELATED"/>
    <property type="match status" value="1"/>
</dbReference>
<reference evidence="2" key="1">
    <citation type="submission" date="2018-05" db="EMBL/GenBank/DDBJ databases">
        <authorList>
            <person name="Lanie J.A."/>
            <person name="Ng W.-L."/>
            <person name="Kazmierczak K.M."/>
            <person name="Andrzejewski T.M."/>
            <person name="Davidsen T.M."/>
            <person name="Wayne K.J."/>
            <person name="Tettelin H."/>
            <person name="Glass J.I."/>
            <person name="Rusch D."/>
            <person name="Podicherti R."/>
            <person name="Tsui H.-C.T."/>
            <person name="Winkler M.E."/>
        </authorList>
    </citation>
    <scope>NUCLEOTIDE SEQUENCE</scope>
</reference>
<keyword evidence="1" id="KW-0378">Hydrolase</keyword>
<accession>A0A383ADC5</accession>
<dbReference type="InterPro" id="IPR051540">
    <property type="entry name" value="S-2-haloacid_dehalogenase"/>
</dbReference>
<dbReference type="SUPFAM" id="SSF56784">
    <property type="entry name" value="HAD-like"/>
    <property type="match status" value="1"/>
</dbReference>
<proteinExistence type="predicted"/>
<dbReference type="GO" id="GO:0016787">
    <property type="term" value="F:hydrolase activity"/>
    <property type="evidence" value="ECO:0007669"/>
    <property type="project" value="UniProtKB-KW"/>
</dbReference>
<dbReference type="AlphaFoldDB" id="A0A383ADC5"/>
<name>A0A383ADC5_9ZZZZ</name>
<evidence type="ECO:0008006" key="3">
    <source>
        <dbReference type="Google" id="ProtNLM"/>
    </source>
</evidence>
<evidence type="ECO:0000313" key="2">
    <source>
        <dbReference type="EMBL" id="SVE05827.1"/>
    </source>
</evidence>
<feature type="non-terminal residue" evidence="2">
    <location>
        <position position="152"/>
    </location>
</feature>